<protein>
    <submittedName>
        <fullName evidence="1">Uncharacterized protein</fullName>
    </submittedName>
</protein>
<organism evidence="1 2">
    <name type="scientific">Actinoalloteichus hoggarensis</name>
    <dbReference type="NCBI Taxonomy" id="1470176"/>
    <lineage>
        <taxon>Bacteria</taxon>
        <taxon>Bacillati</taxon>
        <taxon>Actinomycetota</taxon>
        <taxon>Actinomycetes</taxon>
        <taxon>Pseudonocardiales</taxon>
        <taxon>Pseudonocardiaceae</taxon>
        <taxon>Actinoalloteichus</taxon>
    </lineage>
</organism>
<dbReference type="KEGG" id="ahg:AHOG_00115"/>
<gene>
    <name evidence="1" type="ORF">AHOG_00115</name>
</gene>
<keyword evidence="2" id="KW-1185">Reference proteome</keyword>
<proteinExistence type="predicted"/>
<dbReference type="RefSeq" id="WP_093939552.1">
    <property type="nucleotide sequence ID" value="NZ_CP022521.1"/>
</dbReference>
<evidence type="ECO:0000313" key="2">
    <source>
        <dbReference type="Proteomes" id="UP000204221"/>
    </source>
</evidence>
<evidence type="ECO:0000313" key="1">
    <source>
        <dbReference type="EMBL" id="ASO17700.1"/>
    </source>
</evidence>
<accession>A0A221VVY0</accession>
<reference evidence="1 2" key="1">
    <citation type="submission" date="2017-07" db="EMBL/GenBank/DDBJ databases">
        <title>Complete genome sequence of Actinoalloteichus hoggarensis DSM 45943, type strain of Actinoalloteichus hoggarensis.</title>
        <authorList>
            <person name="Ruckert C."/>
            <person name="Nouioui I."/>
            <person name="Willmese J."/>
            <person name="van Wezel G."/>
            <person name="Klenk H.-P."/>
            <person name="Kalinowski J."/>
            <person name="Zotchev S.B."/>
        </authorList>
    </citation>
    <scope>NUCLEOTIDE SEQUENCE [LARGE SCALE GENOMIC DNA]</scope>
    <source>
        <strain evidence="1 2">DSM 45943</strain>
    </source>
</reference>
<sequence length="58" mass="6485">MYGWIWRHLPGPLVVKIIQALVLFAIVVSVLLFIVFPLVAPMLPWNNVDLPTDSNTVG</sequence>
<dbReference type="EMBL" id="CP022521">
    <property type="protein sequence ID" value="ASO17700.1"/>
    <property type="molecule type" value="Genomic_DNA"/>
</dbReference>
<dbReference type="AlphaFoldDB" id="A0A221VVY0"/>
<name>A0A221VVY0_9PSEU</name>
<dbReference type="Proteomes" id="UP000204221">
    <property type="component" value="Chromosome"/>
</dbReference>